<evidence type="ECO:0000313" key="3">
    <source>
        <dbReference type="Proteomes" id="UP000003448"/>
    </source>
</evidence>
<protein>
    <recommendedName>
        <fullName evidence="4">TadE family protein</fullName>
    </recommendedName>
</protein>
<reference evidence="3" key="1">
    <citation type="journal article" date="2012" name="J. Bacteriol.">
        <title>Genome Sequence of Micromonospora lupini Lupac 08, Isolated from Root Nodules of Lupinus angustifolius.</title>
        <authorList>
            <person name="Alonso-Vega P."/>
            <person name="Normand P."/>
            <person name="Bacigalupe R."/>
            <person name="Pujic P."/>
            <person name="Lajus A."/>
            <person name="Vallenet D."/>
            <person name="Carro L."/>
            <person name="Coll P."/>
            <person name="Trujillo M.E."/>
        </authorList>
    </citation>
    <scope>NUCLEOTIDE SEQUENCE [LARGE SCALE GENOMIC DNA]</scope>
    <source>
        <strain evidence="3">Lupac 08</strain>
    </source>
</reference>
<gene>
    <name evidence="2" type="ORF">MILUP08_40403</name>
</gene>
<organism evidence="2 3">
    <name type="scientific">Micromonospora lupini str. Lupac 08</name>
    <dbReference type="NCBI Taxonomy" id="1150864"/>
    <lineage>
        <taxon>Bacteria</taxon>
        <taxon>Bacillati</taxon>
        <taxon>Actinomycetota</taxon>
        <taxon>Actinomycetes</taxon>
        <taxon>Micromonosporales</taxon>
        <taxon>Micromonosporaceae</taxon>
        <taxon>Micromonospora</taxon>
    </lineage>
</organism>
<sequence length="173" mass="18094">MIGRRQVGRARRTGTAGRARDGSRWAHLAGGDRGSFTAELAAGLPALLLLLLAGLTAVNAVSTQASCLHTAREAALAAARGDSDADGSARRHRGGGVGVGRRRPGAGDGPRAGPRAGCPATADHRGRHRRRSRGTRRQRGGLVTLHPAVRSRDRGYGPEFRATGCRGTRRRGT</sequence>
<dbReference type="NCBIfam" id="NF041390">
    <property type="entry name" value="TadE_Rv3655c"/>
    <property type="match status" value="1"/>
</dbReference>
<dbReference type="InterPro" id="IPR049790">
    <property type="entry name" value="Rv3655c/TadE"/>
</dbReference>
<dbReference type="Proteomes" id="UP000003448">
    <property type="component" value="Unassembled WGS sequence"/>
</dbReference>
<dbReference type="AlphaFoldDB" id="I0KVA0"/>
<feature type="region of interest" description="Disordered" evidence="1">
    <location>
        <begin position="79"/>
        <end position="173"/>
    </location>
</feature>
<feature type="compositionally biased region" description="Basic residues" evidence="1">
    <location>
        <begin position="125"/>
        <end position="139"/>
    </location>
</feature>
<evidence type="ECO:0008006" key="4">
    <source>
        <dbReference type="Google" id="ProtNLM"/>
    </source>
</evidence>
<accession>I0KVA0</accession>
<dbReference type="EMBL" id="CAIE01000005">
    <property type="protein sequence ID" value="CCH15497.1"/>
    <property type="molecule type" value="Genomic_DNA"/>
</dbReference>
<feature type="compositionally biased region" description="Low complexity" evidence="1">
    <location>
        <begin position="109"/>
        <end position="120"/>
    </location>
</feature>
<evidence type="ECO:0000256" key="1">
    <source>
        <dbReference type="SAM" id="MobiDB-lite"/>
    </source>
</evidence>
<evidence type="ECO:0000313" key="2">
    <source>
        <dbReference type="EMBL" id="CCH15497.1"/>
    </source>
</evidence>
<keyword evidence="3" id="KW-1185">Reference proteome</keyword>
<feature type="compositionally biased region" description="Basic residues" evidence="1">
    <location>
        <begin position="90"/>
        <end position="104"/>
    </location>
</feature>
<comment type="caution">
    <text evidence="2">The sequence shown here is derived from an EMBL/GenBank/DDBJ whole genome shotgun (WGS) entry which is preliminary data.</text>
</comment>
<dbReference type="STRING" id="1150864.MILUP08_40403"/>
<feature type="region of interest" description="Disordered" evidence="1">
    <location>
        <begin position="1"/>
        <end position="22"/>
    </location>
</feature>
<name>I0KVA0_9ACTN</name>
<proteinExistence type="predicted"/>
<feature type="compositionally biased region" description="Basic residues" evidence="1">
    <location>
        <begin position="1"/>
        <end position="12"/>
    </location>
</feature>